<organism evidence="1 2">
    <name type="scientific">Pontiella desulfatans</name>
    <dbReference type="NCBI Taxonomy" id="2750659"/>
    <lineage>
        <taxon>Bacteria</taxon>
        <taxon>Pseudomonadati</taxon>
        <taxon>Kiritimatiellota</taxon>
        <taxon>Kiritimatiellia</taxon>
        <taxon>Kiritimatiellales</taxon>
        <taxon>Pontiellaceae</taxon>
        <taxon>Pontiella</taxon>
    </lineage>
</organism>
<dbReference type="AlphaFoldDB" id="A0A6C2U820"/>
<protein>
    <recommendedName>
        <fullName evidence="3">HEPN domain-containing protein</fullName>
    </recommendedName>
</protein>
<name>A0A6C2U820_PONDE</name>
<proteinExistence type="predicted"/>
<evidence type="ECO:0000313" key="1">
    <source>
        <dbReference type="EMBL" id="VGO15877.1"/>
    </source>
</evidence>
<accession>A0A6C2U820</accession>
<sequence>MSGHLEIDYKAFMTEGDKYLKTARGGVKRPAIFTAEILYNIIGLAIEKHVMGALMAKGKLADNHTFTDLIDAANQVGGIDESIADQLRKFESYQNICPVFAGYHRTEPPAEAIPEMIATAEAVQAWAENLIAA</sequence>
<gene>
    <name evidence="1" type="ORF">PDESU_04465</name>
</gene>
<reference evidence="1 2" key="1">
    <citation type="submission" date="2019-04" db="EMBL/GenBank/DDBJ databases">
        <authorList>
            <person name="Van Vliet M D."/>
        </authorList>
    </citation>
    <scope>NUCLEOTIDE SEQUENCE [LARGE SCALE GENOMIC DNA]</scope>
    <source>
        <strain evidence="1 2">F1</strain>
    </source>
</reference>
<keyword evidence="2" id="KW-1185">Reference proteome</keyword>
<dbReference type="EMBL" id="CAAHFG010000003">
    <property type="protein sequence ID" value="VGO15877.1"/>
    <property type="molecule type" value="Genomic_DNA"/>
</dbReference>
<dbReference type="RefSeq" id="WP_136081443.1">
    <property type="nucleotide sequence ID" value="NZ_CAAHFG010000003.1"/>
</dbReference>
<evidence type="ECO:0008006" key="3">
    <source>
        <dbReference type="Google" id="ProtNLM"/>
    </source>
</evidence>
<dbReference type="Proteomes" id="UP000366872">
    <property type="component" value="Unassembled WGS sequence"/>
</dbReference>
<evidence type="ECO:0000313" key="2">
    <source>
        <dbReference type="Proteomes" id="UP000366872"/>
    </source>
</evidence>